<gene>
    <name evidence="11" type="ORF">SAMN05216456_0383</name>
</gene>
<dbReference type="GO" id="GO:0009317">
    <property type="term" value="C:acetyl-CoA carboxylase complex"/>
    <property type="evidence" value="ECO:0007669"/>
    <property type="project" value="InterPro"/>
</dbReference>
<name>A0A1I7MZN8_9HYPH</name>
<sequence length="130" mass="13492">MDLARLKEILDWMARSPVAELEISDGDFEVHLKKAASGQAVAAMPPAPSKAKKGYDVVAASFGVIHLSPAPGADPFVALGQAVTAGQSLCTIEAMKVFSPIEADRAGTLAAILVEDGAEVSAGQTLFRIE</sequence>
<evidence type="ECO:0000256" key="4">
    <source>
        <dbReference type="ARBA" id="ARBA00022516"/>
    </source>
</evidence>
<accession>A0A1I7MZN8</accession>
<dbReference type="InterPro" id="IPR000089">
    <property type="entry name" value="Biotin_lipoyl"/>
</dbReference>
<dbReference type="InterPro" id="IPR011053">
    <property type="entry name" value="Single_hybrid_motif"/>
</dbReference>
<dbReference type="PROSITE" id="PS00188">
    <property type="entry name" value="BIOTIN"/>
    <property type="match status" value="1"/>
</dbReference>
<evidence type="ECO:0000256" key="3">
    <source>
        <dbReference type="ARBA" id="ARBA00017562"/>
    </source>
</evidence>
<dbReference type="InterPro" id="IPR001882">
    <property type="entry name" value="Biotin_BS"/>
</dbReference>
<evidence type="ECO:0000256" key="2">
    <source>
        <dbReference type="ARBA" id="ARBA00005194"/>
    </source>
</evidence>
<dbReference type="AlphaFoldDB" id="A0A1I7MZN8"/>
<dbReference type="Pfam" id="PF00364">
    <property type="entry name" value="Biotin_lipoyl"/>
    <property type="match status" value="1"/>
</dbReference>
<dbReference type="GO" id="GO:0006633">
    <property type="term" value="P:fatty acid biosynthetic process"/>
    <property type="evidence" value="ECO:0007669"/>
    <property type="project" value="UniProtKB-UniPathway"/>
</dbReference>
<dbReference type="EMBL" id="FPCK01000001">
    <property type="protein sequence ID" value="SFV27873.1"/>
    <property type="molecule type" value="Genomic_DNA"/>
</dbReference>
<keyword evidence="12" id="KW-1185">Reference proteome</keyword>
<evidence type="ECO:0000259" key="10">
    <source>
        <dbReference type="PROSITE" id="PS50968"/>
    </source>
</evidence>
<dbReference type="GO" id="GO:0003989">
    <property type="term" value="F:acetyl-CoA carboxylase activity"/>
    <property type="evidence" value="ECO:0007669"/>
    <property type="project" value="InterPro"/>
</dbReference>
<evidence type="ECO:0000256" key="9">
    <source>
        <dbReference type="RuleBase" id="RU364072"/>
    </source>
</evidence>
<dbReference type="UniPathway" id="UPA00094"/>
<organism evidence="11 12">
    <name type="scientific">Devosia crocina</name>
    <dbReference type="NCBI Taxonomy" id="429728"/>
    <lineage>
        <taxon>Bacteria</taxon>
        <taxon>Pseudomonadati</taxon>
        <taxon>Pseudomonadota</taxon>
        <taxon>Alphaproteobacteria</taxon>
        <taxon>Hyphomicrobiales</taxon>
        <taxon>Devosiaceae</taxon>
        <taxon>Devosia</taxon>
    </lineage>
</organism>
<keyword evidence="5 9" id="KW-0276">Fatty acid metabolism</keyword>
<dbReference type="InterPro" id="IPR001249">
    <property type="entry name" value="AcCoA_biotinCC"/>
</dbReference>
<comment type="function">
    <text evidence="1 9">This protein is a component of the acetyl coenzyme A carboxylase complex; first, biotin carboxylase catalyzes the carboxylation of the carrier protein and then the transcarboxylase transfers the carboxyl group to form malonyl-CoA.</text>
</comment>
<dbReference type="PANTHER" id="PTHR45266:SF3">
    <property type="entry name" value="OXALOACETATE DECARBOXYLASE ALPHA CHAIN"/>
    <property type="match status" value="1"/>
</dbReference>
<dbReference type="Proteomes" id="UP000199074">
    <property type="component" value="Unassembled WGS sequence"/>
</dbReference>
<evidence type="ECO:0000313" key="11">
    <source>
        <dbReference type="EMBL" id="SFV27873.1"/>
    </source>
</evidence>
<evidence type="ECO:0000256" key="6">
    <source>
        <dbReference type="ARBA" id="ARBA00023098"/>
    </source>
</evidence>
<keyword evidence="4 9" id="KW-0444">Lipid biosynthesis</keyword>
<dbReference type="PROSITE" id="PS50968">
    <property type="entry name" value="BIOTINYL_LIPOYL"/>
    <property type="match status" value="1"/>
</dbReference>
<dbReference type="PRINTS" id="PR01071">
    <property type="entry name" value="ACOABIOTINCC"/>
</dbReference>
<evidence type="ECO:0000256" key="1">
    <source>
        <dbReference type="ARBA" id="ARBA00003761"/>
    </source>
</evidence>
<evidence type="ECO:0000256" key="8">
    <source>
        <dbReference type="ARBA" id="ARBA00023267"/>
    </source>
</evidence>
<keyword evidence="8 9" id="KW-0092">Biotin</keyword>
<proteinExistence type="predicted"/>
<dbReference type="Gene3D" id="2.40.50.100">
    <property type="match status" value="1"/>
</dbReference>
<evidence type="ECO:0000313" key="12">
    <source>
        <dbReference type="Proteomes" id="UP000199074"/>
    </source>
</evidence>
<keyword evidence="7 9" id="KW-0275">Fatty acid biosynthesis</keyword>
<dbReference type="PANTHER" id="PTHR45266">
    <property type="entry name" value="OXALOACETATE DECARBOXYLASE ALPHA CHAIN"/>
    <property type="match status" value="1"/>
</dbReference>
<keyword evidence="6 9" id="KW-0443">Lipid metabolism</keyword>
<dbReference type="CDD" id="cd06850">
    <property type="entry name" value="biotinyl_domain"/>
    <property type="match status" value="1"/>
</dbReference>
<evidence type="ECO:0000256" key="7">
    <source>
        <dbReference type="ARBA" id="ARBA00023160"/>
    </source>
</evidence>
<dbReference type="STRING" id="429728.SAMN05216456_0383"/>
<dbReference type="OrthoDB" id="9811735at2"/>
<feature type="domain" description="Lipoyl-binding" evidence="10">
    <location>
        <begin position="54"/>
        <end position="130"/>
    </location>
</feature>
<comment type="pathway">
    <text evidence="2 9">Lipid metabolism; fatty acid biosynthesis.</text>
</comment>
<protein>
    <recommendedName>
        <fullName evidence="3 9">Biotin carboxyl carrier protein of acetyl-CoA carboxylase</fullName>
    </recommendedName>
</protein>
<dbReference type="InterPro" id="IPR050709">
    <property type="entry name" value="Biotin_Carboxyl_Carrier/Decarb"/>
</dbReference>
<reference evidence="11 12" key="1">
    <citation type="submission" date="2016-10" db="EMBL/GenBank/DDBJ databases">
        <authorList>
            <person name="de Groot N.N."/>
        </authorList>
    </citation>
    <scope>NUCLEOTIDE SEQUENCE [LARGE SCALE GENOMIC DNA]</scope>
    <source>
        <strain evidence="11 12">IPL20</strain>
    </source>
</reference>
<evidence type="ECO:0000256" key="5">
    <source>
        <dbReference type="ARBA" id="ARBA00022832"/>
    </source>
</evidence>
<dbReference type="SUPFAM" id="SSF51230">
    <property type="entry name" value="Single hybrid motif"/>
    <property type="match status" value="1"/>
</dbReference>